<protein>
    <submittedName>
        <fullName evidence="2">Unannotated protein</fullName>
    </submittedName>
</protein>
<feature type="domain" description="ChsH2 C-terminal OB-fold" evidence="1">
    <location>
        <begin position="52"/>
        <end position="111"/>
    </location>
</feature>
<name>A0A6J6C2B1_9ZZZZ</name>
<dbReference type="InterPro" id="IPR002878">
    <property type="entry name" value="ChsH2_C"/>
</dbReference>
<dbReference type="SUPFAM" id="SSF50249">
    <property type="entry name" value="Nucleic acid-binding proteins"/>
    <property type="match status" value="1"/>
</dbReference>
<dbReference type="AlphaFoldDB" id="A0A6J6C2B1"/>
<dbReference type="InterPro" id="IPR052513">
    <property type="entry name" value="Thioester_dehydratase-like"/>
</dbReference>
<organism evidence="2">
    <name type="scientific">freshwater metagenome</name>
    <dbReference type="NCBI Taxonomy" id="449393"/>
    <lineage>
        <taxon>unclassified sequences</taxon>
        <taxon>metagenomes</taxon>
        <taxon>ecological metagenomes</taxon>
    </lineage>
</organism>
<sequence length="128" mass="13477">MTTTPDPRPPVLPLDGTTRLAGTRCAECGLPSLWDPPRCAGCGGRMRRDTFGPDGTVWSSTVVRVPVPGRTPPYALAYVDLDDGPRVLAHVVAGDGVTVRLPPGTRVRLTTSTDDGDVAVQPIEETAS</sequence>
<dbReference type="PANTHER" id="PTHR34075:SF5">
    <property type="entry name" value="BLR3430 PROTEIN"/>
    <property type="match status" value="1"/>
</dbReference>
<dbReference type="Pfam" id="PF01796">
    <property type="entry name" value="OB_ChsH2_C"/>
    <property type="match status" value="1"/>
</dbReference>
<reference evidence="2" key="1">
    <citation type="submission" date="2020-05" db="EMBL/GenBank/DDBJ databases">
        <authorList>
            <person name="Chiriac C."/>
            <person name="Salcher M."/>
            <person name="Ghai R."/>
            <person name="Kavagutti S V."/>
        </authorList>
    </citation>
    <scope>NUCLEOTIDE SEQUENCE</scope>
</reference>
<evidence type="ECO:0000313" key="2">
    <source>
        <dbReference type="EMBL" id="CAB4545175.1"/>
    </source>
</evidence>
<dbReference type="EMBL" id="CAEZSR010000012">
    <property type="protein sequence ID" value="CAB4545175.1"/>
    <property type="molecule type" value="Genomic_DNA"/>
</dbReference>
<proteinExistence type="predicted"/>
<accession>A0A6J6C2B1</accession>
<dbReference type="PANTHER" id="PTHR34075">
    <property type="entry name" value="BLR3430 PROTEIN"/>
    <property type="match status" value="1"/>
</dbReference>
<dbReference type="InterPro" id="IPR012340">
    <property type="entry name" value="NA-bd_OB-fold"/>
</dbReference>
<evidence type="ECO:0000259" key="1">
    <source>
        <dbReference type="Pfam" id="PF01796"/>
    </source>
</evidence>
<gene>
    <name evidence="2" type="ORF">UFOPK1493_00604</name>
</gene>